<evidence type="ECO:0000313" key="7">
    <source>
        <dbReference type="Proteomes" id="UP000045706"/>
    </source>
</evidence>
<dbReference type="Gene3D" id="2.40.40.10">
    <property type="entry name" value="RlpA-like domain"/>
    <property type="match status" value="1"/>
</dbReference>
<name>A0A0G4NKU4_VERLO</name>
<comment type="similarity">
    <text evidence="2">Belongs to the cerato-platanin family.</text>
</comment>
<keyword evidence="6" id="KW-1185">Reference proteome</keyword>
<dbReference type="EMBL" id="CVQH01020607">
    <property type="protein sequence ID" value="CRK28030.1"/>
    <property type="molecule type" value="Genomic_DNA"/>
</dbReference>
<reference evidence="6 7" key="1">
    <citation type="submission" date="2015-05" db="EMBL/GenBank/DDBJ databases">
        <authorList>
            <person name="Fogelqvist Johan"/>
        </authorList>
    </citation>
    <scope>NUCLEOTIDE SEQUENCE [LARGE SCALE GENOMIC DNA]</scope>
    <source>
        <strain evidence="4">VL1</strain>
        <strain evidence="5">VL2</strain>
    </source>
</reference>
<sequence>MARDVDRLGRVAAVKTKGSDVTKTCAMVICHVPRQMESVLVFKRLSRRRRLSSALLYIFSFHLVTRRNHRFPPNENIMHISNFLSILSVAAMASAVTVSYDTGYDDGDRSLSVVSCSDGVNGLTTRYGWTTQRQAAGFPYIGGAEAVAGWNSPNCGTCWELAYGGRTIHVLAVDHALAGFNIALDALNALTNGQAVQLGRVEASSKQVDVAECGL</sequence>
<dbReference type="Pfam" id="PF07249">
    <property type="entry name" value="Cerato-platanin"/>
    <property type="match status" value="1"/>
</dbReference>
<protein>
    <submittedName>
        <fullName evidence="5">Uncharacterized protein</fullName>
    </submittedName>
</protein>
<evidence type="ECO:0000313" key="5">
    <source>
        <dbReference type="EMBL" id="CRK47054.1"/>
    </source>
</evidence>
<dbReference type="STRING" id="100787.A0A0G4NKU4"/>
<dbReference type="Proteomes" id="UP000045706">
    <property type="component" value="Unassembled WGS sequence"/>
</dbReference>
<dbReference type="EMBL" id="CVQI01036162">
    <property type="protein sequence ID" value="CRK47054.1"/>
    <property type="molecule type" value="Genomic_DNA"/>
</dbReference>
<evidence type="ECO:0000256" key="2">
    <source>
        <dbReference type="ARBA" id="ARBA00010421"/>
    </source>
</evidence>
<evidence type="ECO:0000256" key="1">
    <source>
        <dbReference type="ARBA" id="ARBA00004613"/>
    </source>
</evidence>
<dbReference type="SUPFAM" id="SSF50685">
    <property type="entry name" value="Barwin-like endoglucanases"/>
    <property type="match status" value="1"/>
</dbReference>
<gene>
    <name evidence="4" type="ORF">BN1708_015070</name>
    <name evidence="5" type="ORF">BN1723_007312</name>
</gene>
<organism evidence="5 7">
    <name type="scientific">Verticillium longisporum</name>
    <name type="common">Verticillium dahliae var. longisporum</name>
    <dbReference type="NCBI Taxonomy" id="100787"/>
    <lineage>
        <taxon>Eukaryota</taxon>
        <taxon>Fungi</taxon>
        <taxon>Dikarya</taxon>
        <taxon>Ascomycota</taxon>
        <taxon>Pezizomycotina</taxon>
        <taxon>Sordariomycetes</taxon>
        <taxon>Hypocreomycetidae</taxon>
        <taxon>Glomerellales</taxon>
        <taxon>Plectosphaerellaceae</taxon>
        <taxon>Verticillium</taxon>
    </lineage>
</organism>
<comment type="subcellular location">
    <subcellularLocation>
        <location evidence="1">Secreted</location>
    </subcellularLocation>
</comment>
<dbReference type="CDD" id="cd22778">
    <property type="entry name" value="DPBB_CEPL-like"/>
    <property type="match status" value="1"/>
</dbReference>
<dbReference type="InterPro" id="IPR010829">
    <property type="entry name" value="Cerato-platanin"/>
</dbReference>
<accession>A0A0G4NKU4</accession>
<evidence type="ECO:0000313" key="6">
    <source>
        <dbReference type="Proteomes" id="UP000044602"/>
    </source>
</evidence>
<proteinExistence type="inferred from homology"/>
<dbReference type="InterPro" id="IPR036908">
    <property type="entry name" value="RlpA-like_sf"/>
</dbReference>
<keyword evidence="3" id="KW-0964">Secreted</keyword>
<dbReference type="Proteomes" id="UP000044602">
    <property type="component" value="Unassembled WGS sequence"/>
</dbReference>
<evidence type="ECO:0000313" key="4">
    <source>
        <dbReference type="EMBL" id="CRK28030.1"/>
    </source>
</evidence>
<dbReference type="AlphaFoldDB" id="A0A0G4NKU4"/>
<evidence type="ECO:0000256" key="3">
    <source>
        <dbReference type="ARBA" id="ARBA00022525"/>
    </source>
</evidence>
<dbReference type="GO" id="GO:0005576">
    <property type="term" value="C:extracellular region"/>
    <property type="evidence" value="ECO:0007669"/>
    <property type="project" value="UniProtKB-SubCell"/>
</dbReference>